<dbReference type="Gene3D" id="1.20.1250.20">
    <property type="entry name" value="MFS general substrate transporter like domains"/>
    <property type="match status" value="1"/>
</dbReference>
<dbReference type="SUPFAM" id="SSF103473">
    <property type="entry name" value="MFS general substrate transporter"/>
    <property type="match status" value="1"/>
</dbReference>
<name>A0A6P6RSX5_9EIME</name>
<feature type="region of interest" description="Disordered" evidence="5">
    <location>
        <begin position="301"/>
        <end position="340"/>
    </location>
</feature>
<reference evidence="8" key="1">
    <citation type="submission" date="2025-08" db="UniProtKB">
        <authorList>
            <consortium name="RefSeq"/>
        </authorList>
    </citation>
    <scope>IDENTIFICATION</scope>
</reference>
<feature type="transmembrane region" description="Helical" evidence="6">
    <location>
        <begin position="445"/>
        <end position="469"/>
    </location>
</feature>
<comment type="subcellular location">
    <subcellularLocation>
        <location evidence="1">Membrane</location>
        <topology evidence="1">Multi-pass membrane protein</topology>
    </subcellularLocation>
</comment>
<evidence type="ECO:0000256" key="3">
    <source>
        <dbReference type="ARBA" id="ARBA00022989"/>
    </source>
</evidence>
<keyword evidence="4 6" id="KW-0472">Membrane</keyword>
<dbReference type="InterPro" id="IPR036259">
    <property type="entry name" value="MFS_trans_sf"/>
</dbReference>
<feature type="compositionally biased region" description="Low complexity" evidence="5">
    <location>
        <begin position="643"/>
        <end position="656"/>
    </location>
</feature>
<dbReference type="GeneID" id="34623266"/>
<feature type="transmembrane region" description="Helical" evidence="6">
    <location>
        <begin position="856"/>
        <end position="876"/>
    </location>
</feature>
<accession>A0A6P6RSX5</accession>
<feature type="region of interest" description="Disordered" evidence="5">
    <location>
        <begin position="586"/>
        <end position="677"/>
    </location>
</feature>
<keyword evidence="7" id="KW-1185">Reference proteome</keyword>
<evidence type="ECO:0000256" key="6">
    <source>
        <dbReference type="SAM" id="Phobius"/>
    </source>
</evidence>
<feature type="region of interest" description="Disordered" evidence="5">
    <location>
        <begin position="543"/>
        <end position="570"/>
    </location>
</feature>
<dbReference type="GO" id="GO:0005789">
    <property type="term" value="C:endoplasmic reticulum membrane"/>
    <property type="evidence" value="ECO:0007669"/>
    <property type="project" value="TreeGrafter"/>
</dbReference>
<evidence type="ECO:0000256" key="4">
    <source>
        <dbReference type="ARBA" id="ARBA00023136"/>
    </source>
</evidence>
<keyword evidence="3 6" id="KW-1133">Transmembrane helix</keyword>
<evidence type="ECO:0000313" key="7">
    <source>
        <dbReference type="Proteomes" id="UP000515125"/>
    </source>
</evidence>
<evidence type="ECO:0000256" key="5">
    <source>
        <dbReference type="SAM" id="MobiDB-lite"/>
    </source>
</evidence>
<evidence type="ECO:0000313" key="8">
    <source>
        <dbReference type="RefSeq" id="XP_026190913.1"/>
    </source>
</evidence>
<evidence type="ECO:0000256" key="2">
    <source>
        <dbReference type="ARBA" id="ARBA00022692"/>
    </source>
</evidence>
<organism evidence="7 8">
    <name type="scientific">Cyclospora cayetanensis</name>
    <dbReference type="NCBI Taxonomy" id="88456"/>
    <lineage>
        <taxon>Eukaryota</taxon>
        <taxon>Sar</taxon>
        <taxon>Alveolata</taxon>
        <taxon>Apicomplexa</taxon>
        <taxon>Conoidasida</taxon>
        <taxon>Coccidia</taxon>
        <taxon>Eucoccidiorida</taxon>
        <taxon>Eimeriorina</taxon>
        <taxon>Eimeriidae</taxon>
        <taxon>Cyclospora</taxon>
    </lineage>
</organism>
<feature type="transmembrane region" description="Helical" evidence="6">
    <location>
        <begin position="481"/>
        <end position="500"/>
    </location>
</feature>
<sequence>MSSTVTSSKPFDQGASQQRGTLVQGERAGPLLVKPAATSHALTSQGNGLCQAAIDTEQQNDCRAPPCASSGTTRRESDEVAATFASSEASFMRSLSGNAPPKTEAPRGTPGVSLEKHYSKSLLSPSRQHCQQGKGFRLLDDQPAARACNSSGWGRLGSHVRTSWEAGDSGSARGMVATLFCSLVDWIGGWRSEVEILPLTQSLGGCTEEGGAIKEGTLESPCPGCALNNLAVRGSVDAGASHLSTDTTGEGHRGNERSSAEAEERLQEGPGGTLSTALKPQRITLRTESPEGLRADCSLFSREDDEAREGSDSNWETQTHLEDETWSERGGGSCSQAPGWSKMQLPARGVPLPAACSTKKGVEEASVAASCTENALLQCPQQGGGRTLGGSRLSRSPPVGCAPPPFRLTGMIALCALGFFCVKFVRCSLAFWLQYFLCREGAMPVAAAGFGSVLFDVGGAVGAVGAGLLADKLLKGRRLTLAALLCVGTSSCLFLVACSSRQLQRLRLARESLALERQVSLLLLRKELQEDWTRLQETESLRNAEEALPRHSSSGSALSTPGGGGLPAEDGAALFIGLRDSQTFFEEPRGGLEEENAGEKERSAASEQRLPPPRRAKEAPRQLLLFLSRPKENPSSPSEEDSTAATTPRAVARPSRGGLPFGGEITLTQEGEAGRPRAPALGTSMPRIASPWLAAGALLAWARPIDRLHQTGGEGLKEYHEQEGPTASPHELMGPPSGPLASAYNPRKLEAVESAVRGASSEAVDTASPAVPTFTPEMEAGIRNVQRQHEERVSMLLQDAELKSHNLQQERNHQLLLLLSCLVLVGLFGAGPDSVLGASAALDLLELPGAPQNSPAAVSAFINAVGALGALSQVSWGPSVAQ</sequence>
<gene>
    <name evidence="8" type="primary">LOC34623266</name>
</gene>
<feature type="compositionally biased region" description="Polar residues" evidence="5">
    <location>
        <begin position="1"/>
        <end position="21"/>
    </location>
</feature>
<feature type="compositionally biased region" description="Basic and acidic residues" evidence="5">
    <location>
        <begin position="249"/>
        <end position="267"/>
    </location>
</feature>
<keyword evidence="2 6" id="KW-0812">Transmembrane</keyword>
<dbReference type="AlphaFoldDB" id="A0A6P6RSX5"/>
<feature type="region of interest" description="Disordered" evidence="5">
    <location>
        <begin position="240"/>
        <end position="276"/>
    </location>
</feature>
<dbReference type="RefSeq" id="XP_026190913.1">
    <property type="nucleotide sequence ID" value="XM_026335128.1"/>
</dbReference>
<feature type="region of interest" description="Disordered" evidence="5">
    <location>
        <begin position="1"/>
        <end position="29"/>
    </location>
</feature>
<dbReference type="PANTHER" id="PTHR43184">
    <property type="entry name" value="MAJOR FACILITATOR SUPERFAMILY TRANSPORTER 16, ISOFORM B"/>
    <property type="match status" value="1"/>
</dbReference>
<feature type="transmembrane region" description="Helical" evidence="6">
    <location>
        <begin position="815"/>
        <end position="836"/>
    </location>
</feature>
<protein>
    <submittedName>
        <fullName evidence="8">Uncharacterized protein LOC34623266</fullName>
    </submittedName>
</protein>
<feature type="compositionally biased region" description="Basic and acidic residues" evidence="5">
    <location>
        <begin position="586"/>
        <end position="604"/>
    </location>
</feature>
<feature type="transmembrane region" description="Helical" evidence="6">
    <location>
        <begin position="411"/>
        <end position="433"/>
    </location>
</feature>
<evidence type="ECO:0000256" key="1">
    <source>
        <dbReference type="ARBA" id="ARBA00004141"/>
    </source>
</evidence>
<feature type="region of interest" description="Disordered" evidence="5">
    <location>
        <begin position="59"/>
        <end position="79"/>
    </location>
</feature>
<dbReference type="Proteomes" id="UP000515125">
    <property type="component" value="Unplaced"/>
</dbReference>
<proteinExistence type="predicted"/>
<feature type="region of interest" description="Disordered" evidence="5">
    <location>
        <begin position="91"/>
        <end position="116"/>
    </location>
</feature>
<dbReference type="PANTHER" id="PTHR43184:SF12">
    <property type="entry name" value="SUGAR PHOSPHATE EXCHANGER 3"/>
    <property type="match status" value="1"/>
</dbReference>